<proteinExistence type="predicted"/>
<feature type="signal peptide" evidence="1">
    <location>
        <begin position="1"/>
        <end position="28"/>
    </location>
</feature>
<organism evidence="4 5">
    <name type="scientific">Cutibacterium modestum HL044PA1</name>
    <dbReference type="NCBI Taxonomy" id="765109"/>
    <lineage>
        <taxon>Bacteria</taxon>
        <taxon>Bacillati</taxon>
        <taxon>Actinomycetota</taxon>
        <taxon>Actinomycetes</taxon>
        <taxon>Propionibacteriales</taxon>
        <taxon>Propionibacteriaceae</taxon>
        <taxon>Cutibacterium</taxon>
        <taxon>Cutibacterium modestum</taxon>
    </lineage>
</organism>
<gene>
    <name evidence="4" type="ORF">HMPREF9607_02859</name>
</gene>
<feature type="domain" description="DUF2207" evidence="2">
    <location>
        <begin position="36"/>
        <end position="214"/>
    </location>
</feature>
<sequence>MRHARLMAVMTLLLSYFLTLAPAGLAHADEGTNGERITRYDANATFSRNGTAHVVLNLTYDFATHQKHGPYLTFVAEQSLTDDPDHTRHVSYQDFHVSSPSGADPTMDLQNGSVVQLRIGSEDHTYTGEQKYRITYTVHGLIARDNKTSHLDEIDWHIFDNLNVPVDTSTVTVTAPNPISRIHCDVNNEKRCDSSGEGSTTATFSTTSVAANSTWRIVAGVPVGTFTSAADAKLTKVETHPTYGPWIQYGLLTACVITIGIAVRTGWSRDFEFVGEEPGYIPPPDLQRVRRRWHKPKSPVVVQPPTGIEPAQAGALLKGKADIECVTAGLLDLVVRRHLSITPEEPSGLFRKKPVWRLTRRKGDDRLVRWESRLLSSLLGIEDTVTTEELRYERDNQALPHAKHEIDELNDQMGLFASSHGKTQWIYLLAFLVASSPGHHSYCLIS</sequence>
<feature type="domain" description="Predicted membrane protein YciQ-like C-terminal" evidence="3">
    <location>
        <begin position="304"/>
        <end position="431"/>
    </location>
</feature>
<dbReference type="Proteomes" id="UP000003179">
    <property type="component" value="Unassembled WGS sequence"/>
</dbReference>
<feature type="chain" id="PRO_5046454202" description="DUF2207 domain-containing protein" evidence="1">
    <location>
        <begin position="29"/>
        <end position="446"/>
    </location>
</feature>
<evidence type="ECO:0000256" key="1">
    <source>
        <dbReference type="SAM" id="SignalP"/>
    </source>
</evidence>
<dbReference type="EMBL" id="ADZU01000044">
    <property type="protein sequence ID" value="EFS91020.1"/>
    <property type="molecule type" value="Genomic_DNA"/>
</dbReference>
<accession>A0ABP2K5E9</accession>
<reference evidence="4" key="1">
    <citation type="submission" date="2010-08" db="EMBL/GenBank/DDBJ databases">
        <authorList>
            <person name="Weinstock G."/>
            <person name="Sodergren E."/>
            <person name="Clifton S."/>
            <person name="Fulton L."/>
            <person name="Fulton B."/>
            <person name="Courtney L."/>
            <person name="Fronick C."/>
            <person name="Harrison M."/>
            <person name="Strong C."/>
            <person name="Farmer C."/>
            <person name="Delahaunty K."/>
            <person name="Markovic C."/>
            <person name="Hall O."/>
            <person name="Minx P."/>
            <person name="Tomlinson C."/>
            <person name="Mitreva M."/>
            <person name="Hou S."/>
            <person name="Chen J."/>
            <person name="Wollam A."/>
            <person name="Pepin K.H."/>
            <person name="Johnson M."/>
            <person name="Bhonagiri V."/>
            <person name="Zhang X."/>
            <person name="Suruliraj S."/>
            <person name="Warren W."/>
            <person name="Chinwalla A."/>
            <person name="Mardis E.R."/>
            <person name="Wilson R.K."/>
        </authorList>
    </citation>
    <scope>NUCLEOTIDE SEQUENCE [LARGE SCALE GENOMIC DNA]</scope>
    <source>
        <strain evidence="4">HL044PA1</strain>
    </source>
</reference>
<evidence type="ECO:0000313" key="4">
    <source>
        <dbReference type="EMBL" id="EFS91020.1"/>
    </source>
</evidence>
<dbReference type="Pfam" id="PF20990">
    <property type="entry name" value="DUF2207_C"/>
    <property type="match status" value="1"/>
</dbReference>
<dbReference type="InterPro" id="IPR048389">
    <property type="entry name" value="YciQ-like_C"/>
</dbReference>
<dbReference type="Pfam" id="PF09972">
    <property type="entry name" value="DUF2207"/>
    <property type="match status" value="1"/>
</dbReference>
<comment type="caution">
    <text evidence="4">The sequence shown here is derived from an EMBL/GenBank/DDBJ whole genome shotgun (WGS) entry which is preliminary data.</text>
</comment>
<name>A0ABP2K5E9_9ACTN</name>
<evidence type="ECO:0000259" key="3">
    <source>
        <dbReference type="Pfam" id="PF20990"/>
    </source>
</evidence>
<keyword evidence="1" id="KW-0732">Signal</keyword>
<dbReference type="RefSeq" id="WP_002528614.1">
    <property type="nucleotide sequence ID" value="NZ_GL383194.1"/>
</dbReference>
<evidence type="ECO:0000259" key="2">
    <source>
        <dbReference type="Pfam" id="PF09972"/>
    </source>
</evidence>
<dbReference type="InterPro" id="IPR018702">
    <property type="entry name" value="DUF2207"/>
</dbReference>
<evidence type="ECO:0008006" key="6">
    <source>
        <dbReference type="Google" id="ProtNLM"/>
    </source>
</evidence>
<keyword evidence="5" id="KW-1185">Reference proteome</keyword>
<protein>
    <recommendedName>
        <fullName evidence="6">DUF2207 domain-containing protein</fullName>
    </recommendedName>
</protein>
<evidence type="ECO:0000313" key="5">
    <source>
        <dbReference type="Proteomes" id="UP000003179"/>
    </source>
</evidence>
<dbReference type="GeneID" id="92881087"/>